<dbReference type="RefSeq" id="WP_050024713.1">
    <property type="nucleotide sequence ID" value="NZ_JNFH02000026.1"/>
</dbReference>
<dbReference type="PROSITE" id="PS51202">
    <property type="entry name" value="RCK_C"/>
    <property type="match status" value="1"/>
</dbReference>
<dbReference type="GO" id="GO:0008324">
    <property type="term" value="F:monoatomic cation transmembrane transporter activity"/>
    <property type="evidence" value="ECO:0007669"/>
    <property type="project" value="InterPro"/>
</dbReference>
<keyword evidence="7" id="KW-1185">Reference proteome</keyword>
<reference evidence="6 7" key="1">
    <citation type="journal article" date="2015" name="Genome Announc.">
        <title>Draft genome sequence of a Halorubrum H3 strain isolated from the burlinskoye salt lake (Altai Krai, Russia).</title>
        <authorList>
            <person name="Rozanov A.S."/>
            <person name="Bryanskaya A.V."/>
            <person name="Malup T.K."/>
            <person name="Kotenko A.V."/>
            <person name="Peltek S.E."/>
        </authorList>
    </citation>
    <scope>NUCLEOTIDE SEQUENCE [LARGE SCALE GENOMIC DNA]</scope>
    <source>
        <strain evidence="6 7">H3</strain>
    </source>
</reference>
<feature type="domain" description="RCK C-terminal" evidence="5">
    <location>
        <begin position="159"/>
        <end position="247"/>
    </location>
</feature>
<comment type="caution">
    <text evidence="6">The sequence shown here is derived from an EMBL/GenBank/DDBJ whole genome shotgun (WGS) entry which is preliminary data.</text>
</comment>
<dbReference type="Gene3D" id="3.30.70.1450">
    <property type="entry name" value="Regulator of K+ conductance, C-terminal domain"/>
    <property type="match status" value="1"/>
</dbReference>
<dbReference type="InterPro" id="IPR011991">
    <property type="entry name" value="ArsR-like_HTH"/>
</dbReference>
<dbReference type="InterPro" id="IPR019888">
    <property type="entry name" value="Tscrpt_reg_AsnC-like"/>
</dbReference>
<dbReference type="InterPro" id="IPR019885">
    <property type="entry name" value="Tscrpt_reg_HTH_AsnC-type_CS"/>
</dbReference>
<dbReference type="GO" id="GO:0006813">
    <property type="term" value="P:potassium ion transport"/>
    <property type="evidence" value="ECO:0007669"/>
    <property type="project" value="InterPro"/>
</dbReference>
<dbReference type="Pfam" id="PF02080">
    <property type="entry name" value="TrkA_C"/>
    <property type="match status" value="1"/>
</dbReference>
<dbReference type="OrthoDB" id="6762at2157"/>
<dbReference type="GO" id="GO:0043200">
    <property type="term" value="P:response to amino acid"/>
    <property type="evidence" value="ECO:0007669"/>
    <property type="project" value="TreeGrafter"/>
</dbReference>
<protein>
    <submittedName>
        <fullName evidence="6">AsnC family transcriptional regulator</fullName>
    </submittedName>
</protein>
<dbReference type="PRINTS" id="PR00033">
    <property type="entry name" value="HTHASNC"/>
</dbReference>
<accession>A0A081EY25</accession>
<dbReference type="PROSITE" id="PS00519">
    <property type="entry name" value="HTH_ASNC_1"/>
    <property type="match status" value="1"/>
</dbReference>
<dbReference type="Gene3D" id="1.10.10.10">
    <property type="entry name" value="Winged helix-like DNA-binding domain superfamily/Winged helix DNA-binding domain"/>
    <property type="match status" value="1"/>
</dbReference>
<gene>
    <name evidence="6" type="ORF">FK85_00060</name>
</gene>
<dbReference type="InterPro" id="IPR036388">
    <property type="entry name" value="WH-like_DNA-bd_sf"/>
</dbReference>
<keyword evidence="2" id="KW-0238">DNA-binding</keyword>
<dbReference type="InterPro" id="IPR006037">
    <property type="entry name" value="RCK_C"/>
</dbReference>
<dbReference type="InterPro" id="IPR000485">
    <property type="entry name" value="AsnC-type_HTH_dom"/>
</dbReference>
<feature type="domain" description="HTH asnC-type" evidence="4">
    <location>
        <begin position="5"/>
        <end position="68"/>
    </location>
</feature>
<dbReference type="CDD" id="cd00090">
    <property type="entry name" value="HTH_ARSR"/>
    <property type="match status" value="1"/>
</dbReference>
<dbReference type="Proteomes" id="UP000053331">
    <property type="component" value="Unassembled WGS sequence"/>
</dbReference>
<dbReference type="InterPro" id="IPR036390">
    <property type="entry name" value="WH_DNA-bd_sf"/>
</dbReference>
<evidence type="ECO:0000313" key="7">
    <source>
        <dbReference type="Proteomes" id="UP000053331"/>
    </source>
</evidence>
<keyword evidence="1" id="KW-0805">Transcription regulation</keyword>
<dbReference type="GO" id="GO:0043565">
    <property type="term" value="F:sequence-specific DNA binding"/>
    <property type="evidence" value="ECO:0007669"/>
    <property type="project" value="InterPro"/>
</dbReference>
<name>A0A081EY25_9EURY</name>
<proteinExistence type="predicted"/>
<dbReference type="Pfam" id="PF13412">
    <property type="entry name" value="HTH_24"/>
    <property type="match status" value="1"/>
</dbReference>
<keyword evidence="3" id="KW-0804">Transcription</keyword>
<dbReference type="AlphaFoldDB" id="A0A081EY25"/>
<dbReference type="PANTHER" id="PTHR30154:SF34">
    <property type="entry name" value="TRANSCRIPTIONAL REGULATOR AZLB"/>
    <property type="match status" value="1"/>
</dbReference>
<evidence type="ECO:0000259" key="5">
    <source>
        <dbReference type="PROSITE" id="PS51202"/>
    </source>
</evidence>
<evidence type="ECO:0000256" key="3">
    <source>
        <dbReference type="ARBA" id="ARBA00023163"/>
    </source>
</evidence>
<dbReference type="SMART" id="SM00344">
    <property type="entry name" value="HTH_ASNC"/>
    <property type="match status" value="1"/>
</dbReference>
<organism evidence="6 7">
    <name type="scientific">Halorubrum saccharovorum</name>
    <dbReference type="NCBI Taxonomy" id="2248"/>
    <lineage>
        <taxon>Archaea</taxon>
        <taxon>Methanobacteriati</taxon>
        <taxon>Methanobacteriota</taxon>
        <taxon>Stenosarchaea group</taxon>
        <taxon>Halobacteria</taxon>
        <taxon>Halobacteriales</taxon>
        <taxon>Haloferacaceae</taxon>
        <taxon>Halorubrum</taxon>
    </lineage>
</organism>
<dbReference type="EMBL" id="JNFH02000026">
    <property type="protein sequence ID" value="KDS92313.1"/>
    <property type="molecule type" value="Genomic_DNA"/>
</dbReference>
<evidence type="ECO:0000313" key="6">
    <source>
        <dbReference type="EMBL" id="KDS92313.1"/>
    </source>
</evidence>
<evidence type="ECO:0000259" key="4">
    <source>
        <dbReference type="PROSITE" id="PS50956"/>
    </source>
</evidence>
<dbReference type="GO" id="GO:0005829">
    <property type="term" value="C:cytosol"/>
    <property type="evidence" value="ECO:0007669"/>
    <property type="project" value="TreeGrafter"/>
</dbReference>
<dbReference type="SUPFAM" id="SSF46785">
    <property type="entry name" value="Winged helix' DNA-binding domain"/>
    <property type="match status" value="1"/>
</dbReference>
<evidence type="ECO:0000256" key="1">
    <source>
        <dbReference type="ARBA" id="ARBA00023015"/>
    </source>
</evidence>
<evidence type="ECO:0000256" key="2">
    <source>
        <dbReference type="ARBA" id="ARBA00023125"/>
    </source>
</evidence>
<dbReference type="SUPFAM" id="SSF116726">
    <property type="entry name" value="TrkA C-terminal domain-like"/>
    <property type="match status" value="1"/>
</dbReference>
<sequence>MEHRIDEIDKRILYYFGVDARNTATSEVAEEMGVTPATIRNRIDQLEEQGILRGYLADIDYKSIGGYITYLFRCTAPIPERTQLAQSALDVSGVVGVQELMSGSGNLLVTVVGADTDDINHVAGELSDLGLTIEDESVMQGEYHRPYDPFGPETVPKGPSLTDFMSLAGDAEVAEFSVSEDAEIAGNTIEQAVASGQISREAHVVGIERDGDVLTPKGDTAFQTGDVVSLLSTAPFKKDSLKAFGTQRE</sequence>
<dbReference type="InterPro" id="IPR036721">
    <property type="entry name" value="RCK_C_sf"/>
</dbReference>
<dbReference type="PROSITE" id="PS50956">
    <property type="entry name" value="HTH_ASNC_2"/>
    <property type="match status" value="1"/>
</dbReference>
<dbReference type="PANTHER" id="PTHR30154">
    <property type="entry name" value="LEUCINE-RESPONSIVE REGULATORY PROTEIN"/>
    <property type="match status" value="1"/>
</dbReference>